<evidence type="ECO:0000256" key="6">
    <source>
        <dbReference type="ARBA" id="ARBA00022946"/>
    </source>
</evidence>
<dbReference type="GO" id="GO:0003995">
    <property type="term" value="F:acyl-CoA dehydrogenase activity"/>
    <property type="evidence" value="ECO:0007669"/>
    <property type="project" value="TreeGrafter"/>
</dbReference>
<dbReference type="InterPro" id="IPR036250">
    <property type="entry name" value="AcylCo_DH-like_C"/>
</dbReference>
<organism evidence="15 16">
    <name type="scientific">Drosophila rubida</name>
    <dbReference type="NCBI Taxonomy" id="30044"/>
    <lineage>
        <taxon>Eukaryota</taxon>
        <taxon>Metazoa</taxon>
        <taxon>Ecdysozoa</taxon>
        <taxon>Arthropoda</taxon>
        <taxon>Hexapoda</taxon>
        <taxon>Insecta</taxon>
        <taxon>Pterygota</taxon>
        <taxon>Neoptera</taxon>
        <taxon>Endopterygota</taxon>
        <taxon>Diptera</taxon>
        <taxon>Brachycera</taxon>
        <taxon>Muscomorpha</taxon>
        <taxon>Ephydroidea</taxon>
        <taxon>Drosophilidae</taxon>
        <taxon>Drosophila</taxon>
    </lineage>
</organism>
<dbReference type="InterPro" id="IPR009100">
    <property type="entry name" value="AcylCoA_DH/oxidase_NM_dom_sf"/>
</dbReference>
<keyword evidence="6" id="KW-0809">Transit peptide</keyword>
<protein>
    <recommendedName>
        <fullName evidence="17">Complex I assembly factor ACAD9, mitochondrial</fullName>
    </recommendedName>
</protein>
<dbReference type="EMBL" id="JAJJHW010002585">
    <property type="protein sequence ID" value="KAH8370151.1"/>
    <property type="molecule type" value="Genomic_DNA"/>
</dbReference>
<dbReference type="PANTHER" id="PTHR43884">
    <property type="entry name" value="ACYL-COA DEHYDROGENASE"/>
    <property type="match status" value="1"/>
</dbReference>
<dbReference type="Pfam" id="PF02771">
    <property type="entry name" value="Acyl-CoA_dh_N"/>
    <property type="match status" value="1"/>
</dbReference>
<sequence length="634" mass="70440">MRYNLLSRAARLLNEKHSSRAQILLTRSSSSNARSELNAQAPGQQQEEQVTAATEESGKLPAREPLVKNFFVGLADRELLGYPEVIQRDEMSALRNALLPLNNYFAEEQDTQPQALKQLGLYGLNVPTDYEGRGYKWSASLMASEPEAQHTSVALGLQTHRVVVDLLCELGTVAQQQRYLPQLATGQLIASEAILEYTPPEDDFFATQAQYDADRRCWILNGEKAFVLTAPAEQQQLFLVLAQTQQPNVTGNLGRTSCIFLVDGKQAGVRLGEAHETFGCQAASMRRVHFEQVQLTEEQILGLPHEGNRYAEQLVRSSRLRGSLSGIVLAKRLLRQLATFSVQTQQCGVQMKDLELTRAQLSQSTCSIYAMESMLYMTAGLMDEFAGQDVTLESSITKFYTLQQLYAIASHSLTLLGPQSLHRGQVWEQGLRDAAQLCTQGESLSTLSLFIALTGLQHAGQRMNEGVRKARNPLFHPGHIFGKFLSSQSLEQPKTRMQLNENVHPTLEPAAQCIEHSVARLHMAVELMFTKHGSAVVERQNEMQRLANIVSTIYAMWASVARASRSYCIGLPLADHELLTASAICTQGRDDVLRLATEIYSGNYGNNDINLMRLSSQVAKSSGYFAVHPLTYNF</sequence>
<evidence type="ECO:0008006" key="17">
    <source>
        <dbReference type="Google" id="ProtNLM"/>
    </source>
</evidence>
<dbReference type="SUPFAM" id="SSF56645">
    <property type="entry name" value="Acyl-CoA dehydrogenase NM domain-like"/>
    <property type="match status" value="1"/>
</dbReference>
<dbReference type="AlphaFoldDB" id="A0AAD4K071"/>
<feature type="domain" description="Acyl-CoA oxidase/dehydrogenase middle" evidence="12">
    <location>
        <begin position="206"/>
        <end position="293"/>
    </location>
</feature>
<feature type="compositionally biased region" description="Polar residues" evidence="10">
    <location>
        <begin position="27"/>
        <end position="43"/>
    </location>
</feature>
<dbReference type="InterPro" id="IPR046373">
    <property type="entry name" value="Acyl-CoA_Oxase/DH_mid-dom_sf"/>
</dbReference>
<comment type="cofactor">
    <cofactor evidence="1 9">
        <name>FAD</name>
        <dbReference type="ChEBI" id="CHEBI:57692"/>
    </cofactor>
</comment>
<dbReference type="Gene3D" id="1.20.140.10">
    <property type="entry name" value="Butyryl-CoA Dehydrogenase, subunit A, domain 3"/>
    <property type="match status" value="2"/>
</dbReference>
<proteinExistence type="inferred from homology"/>
<accession>A0AAD4K071</accession>
<evidence type="ECO:0000256" key="2">
    <source>
        <dbReference type="ARBA" id="ARBA00004173"/>
    </source>
</evidence>
<dbReference type="GO" id="GO:0005739">
    <property type="term" value="C:mitochondrion"/>
    <property type="evidence" value="ECO:0007669"/>
    <property type="project" value="UniProtKB-SubCell"/>
</dbReference>
<dbReference type="GO" id="GO:0006631">
    <property type="term" value="P:fatty acid metabolic process"/>
    <property type="evidence" value="ECO:0007669"/>
    <property type="project" value="UniProtKB-ARBA"/>
</dbReference>
<dbReference type="InterPro" id="IPR049448">
    <property type="entry name" value="ACAD9/ACADV-like_C"/>
</dbReference>
<evidence type="ECO:0000259" key="11">
    <source>
        <dbReference type="Pfam" id="PF00441"/>
    </source>
</evidence>
<feature type="domain" description="Acyl-CoA dehydrogenase/oxidase C-terminal" evidence="11">
    <location>
        <begin position="306"/>
        <end position="434"/>
    </location>
</feature>
<comment type="caution">
    <text evidence="15">The sequence shown here is derived from an EMBL/GenBank/DDBJ whole genome shotgun (WGS) entry which is preliminary data.</text>
</comment>
<dbReference type="PANTHER" id="PTHR43884:SF9">
    <property type="entry name" value="COMPLEX I ASSEMBLY FACTOR ACAD9, MITOCHONDRIAL"/>
    <property type="match status" value="1"/>
</dbReference>
<evidence type="ECO:0000256" key="10">
    <source>
        <dbReference type="SAM" id="MobiDB-lite"/>
    </source>
</evidence>
<dbReference type="Gene3D" id="1.10.540.10">
    <property type="entry name" value="Acyl-CoA dehydrogenase/oxidase, N-terminal domain"/>
    <property type="match status" value="1"/>
</dbReference>
<comment type="subcellular location">
    <subcellularLocation>
        <location evidence="2">Mitochondrion</location>
    </subcellularLocation>
</comment>
<evidence type="ECO:0000256" key="9">
    <source>
        <dbReference type="RuleBase" id="RU362125"/>
    </source>
</evidence>
<reference evidence="15" key="1">
    <citation type="journal article" date="2021" name="Mol. Ecol. Resour.">
        <title>Phylogenomic analyses of the genus Drosophila reveals genomic signals of climate adaptation.</title>
        <authorList>
            <person name="Li F."/>
            <person name="Rane R.V."/>
            <person name="Luria V."/>
            <person name="Xiong Z."/>
            <person name="Chen J."/>
            <person name="Li Z."/>
            <person name="Catullo R.A."/>
            <person name="Griffin P.C."/>
            <person name="Schiffer M."/>
            <person name="Pearce S."/>
            <person name="Lee S.F."/>
            <person name="McElroy K."/>
            <person name="Stocker A."/>
            <person name="Shirriffs J."/>
            <person name="Cockerell F."/>
            <person name="Coppin C."/>
            <person name="Sgro C.M."/>
            <person name="Karger A."/>
            <person name="Cain J.W."/>
            <person name="Weber J.A."/>
            <person name="Santpere G."/>
            <person name="Kirschner M.W."/>
            <person name="Hoffmann A.A."/>
            <person name="Oakeshott J.G."/>
            <person name="Zhang G."/>
        </authorList>
    </citation>
    <scope>NUCLEOTIDE SEQUENCE</scope>
    <source>
        <strain evidence="15">BGI-SZ-2011g</strain>
    </source>
</reference>
<keyword evidence="7 9" id="KW-0560">Oxidoreductase</keyword>
<keyword evidence="4 9" id="KW-0285">Flavoprotein</keyword>
<feature type="domain" description="Acyl-CoA dehydrogenase/oxidase N-terminal" evidence="13">
    <location>
        <begin position="113"/>
        <end position="187"/>
    </location>
</feature>
<evidence type="ECO:0000256" key="3">
    <source>
        <dbReference type="ARBA" id="ARBA00009347"/>
    </source>
</evidence>
<evidence type="ECO:0000313" key="16">
    <source>
        <dbReference type="Proteomes" id="UP001200034"/>
    </source>
</evidence>
<dbReference type="Gene3D" id="2.40.110.10">
    <property type="entry name" value="Butyryl-CoA Dehydrogenase, subunit A, domain 2"/>
    <property type="match status" value="1"/>
</dbReference>
<gene>
    <name evidence="15" type="ORF">KR093_002383</name>
</gene>
<evidence type="ECO:0000259" key="14">
    <source>
        <dbReference type="Pfam" id="PF21343"/>
    </source>
</evidence>
<evidence type="ECO:0000256" key="8">
    <source>
        <dbReference type="ARBA" id="ARBA00023128"/>
    </source>
</evidence>
<dbReference type="GO" id="GO:0050660">
    <property type="term" value="F:flavin adenine dinucleotide binding"/>
    <property type="evidence" value="ECO:0007669"/>
    <property type="project" value="InterPro"/>
</dbReference>
<evidence type="ECO:0000256" key="7">
    <source>
        <dbReference type="ARBA" id="ARBA00023002"/>
    </source>
</evidence>
<dbReference type="SUPFAM" id="SSF47203">
    <property type="entry name" value="Acyl-CoA dehydrogenase C-terminal domain-like"/>
    <property type="match status" value="1"/>
</dbReference>
<feature type="region of interest" description="Disordered" evidence="10">
    <location>
        <begin position="27"/>
        <end position="59"/>
    </location>
</feature>
<dbReference type="Pfam" id="PF00441">
    <property type="entry name" value="Acyl-CoA_dh_1"/>
    <property type="match status" value="1"/>
</dbReference>
<feature type="compositionally biased region" description="Low complexity" evidence="10">
    <location>
        <begin position="44"/>
        <end position="55"/>
    </location>
</feature>
<dbReference type="InterPro" id="IPR037069">
    <property type="entry name" value="AcylCoA_DH/ox_N_sf"/>
</dbReference>
<keyword evidence="8" id="KW-0496">Mitochondrion</keyword>
<evidence type="ECO:0000259" key="13">
    <source>
        <dbReference type="Pfam" id="PF02771"/>
    </source>
</evidence>
<dbReference type="InterPro" id="IPR009075">
    <property type="entry name" value="AcylCo_DH/oxidase_C"/>
</dbReference>
<evidence type="ECO:0000256" key="1">
    <source>
        <dbReference type="ARBA" id="ARBA00001974"/>
    </source>
</evidence>
<dbReference type="Pfam" id="PF02770">
    <property type="entry name" value="Acyl-CoA_dh_M"/>
    <property type="match status" value="1"/>
</dbReference>
<dbReference type="Pfam" id="PF21343">
    <property type="entry name" value="ACAD9-ACADV_C"/>
    <property type="match status" value="1"/>
</dbReference>
<keyword evidence="5 9" id="KW-0274">FAD</keyword>
<evidence type="ECO:0000313" key="15">
    <source>
        <dbReference type="EMBL" id="KAH8370151.1"/>
    </source>
</evidence>
<feature type="domain" description="ACAD9/ACADV-like C-terminal" evidence="14">
    <location>
        <begin position="505"/>
        <end position="623"/>
    </location>
</feature>
<evidence type="ECO:0000256" key="4">
    <source>
        <dbReference type="ARBA" id="ARBA00022630"/>
    </source>
</evidence>
<dbReference type="InterPro" id="IPR006091">
    <property type="entry name" value="Acyl-CoA_Oxase/DH_mid-dom"/>
</dbReference>
<dbReference type="InterPro" id="IPR013786">
    <property type="entry name" value="AcylCoA_DH/ox_N"/>
</dbReference>
<dbReference type="Proteomes" id="UP001200034">
    <property type="component" value="Unassembled WGS sequence"/>
</dbReference>
<keyword evidence="16" id="KW-1185">Reference proteome</keyword>
<evidence type="ECO:0000256" key="5">
    <source>
        <dbReference type="ARBA" id="ARBA00022827"/>
    </source>
</evidence>
<comment type="similarity">
    <text evidence="3 9">Belongs to the acyl-CoA dehydrogenase family.</text>
</comment>
<evidence type="ECO:0000259" key="12">
    <source>
        <dbReference type="Pfam" id="PF02770"/>
    </source>
</evidence>
<name>A0AAD4K071_9MUSC</name>